<evidence type="ECO:0000313" key="4">
    <source>
        <dbReference type="Proteomes" id="UP001500443"/>
    </source>
</evidence>
<protein>
    <submittedName>
        <fullName evidence="3">SseB family protein</fullName>
    </submittedName>
</protein>
<dbReference type="EMBL" id="BAAAPF010000070">
    <property type="protein sequence ID" value="GAA2123015.1"/>
    <property type="molecule type" value="Genomic_DNA"/>
</dbReference>
<evidence type="ECO:0000313" key="3">
    <source>
        <dbReference type="EMBL" id="GAA2123015.1"/>
    </source>
</evidence>
<accession>A0ABN2Y7M8</accession>
<evidence type="ECO:0000256" key="1">
    <source>
        <dbReference type="SAM" id="MobiDB-lite"/>
    </source>
</evidence>
<feature type="compositionally biased region" description="Gly residues" evidence="1">
    <location>
        <begin position="1"/>
        <end position="12"/>
    </location>
</feature>
<sequence>MYGYDQSGGYGAPQGPPPGHPQGHQYAAPPPPGPYDQPAPGGYAEQPLYPEPSQPAPPSLADAVKAFTGGTIGSEDFQQIFATSKIYCPRGDNPGFLALHNTQQPVIPLFSSLKELRRYAGRESKYFTVTGAEVIDLLPTGYGFVLDIEGEHRMVVDAKAVEEMVDFAMRRMYG</sequence>
<feature type="domain" description="SseB protein N-terminal" evidence="2">
    <location>
        <begin position="103"/>
        <end position="162"/>
    </location>
</feature>
<feature type="region of interest" description="Disordered" evidence="1">
    <location>
        <begin position="1"/>
        <end position="61"/>
    </location>
</feature>
<dbReference type="Proteomes" id="UP001500443">
    <property type="component" value="Unassembled WGS sequence"/>
</dbReference>
<keyword evidence="4" id="KW-1185">Reference proteome</keyword>
<reference evidence="3 4" key="1">
    <citation type="journal article" date="2019" name="Int. J. Syst. Evol. Microbiol.">
        <title>The Global Catalogue of Microorganisms (GCM) 10K type strain sequencing project: providing services to taxonomists for standard genome sequencing and annotation.</title>
        <authorList>
            <consortium name="The Broad Institute Genomics Platform"/>
            <consortium name="The Broad Institute Genome Sequencing Center for Infectious Disease"/>
            <person name="Wu L."/>
            <person name="Ma J."/>
        </authorList>
    </citation>
    <scope>NUCLEOTIDE SEQUENCE [LARGE SCALE GENOMIC DNA]</scope>
    <source>
        <strain evidence="3 4">JCM 15481</strain>
    </source>
</reference>
<dbReference type="RefSeq" id="WP_027756807.1">
    <property type="nucleotide sequence ID" value="NZ_BAAAPF010000070.1"/>
</dbReference>
<comment type="caution">
    <text evidence="3">The sequence shown here is derived from an EMBL/GenBank/DDBJ whole genome shotgun (WGS) entry which is preliminary data.</text>
</comment>
<feature type="compositionally biased region" description="Pro residues" evidence="1">
    <location>
        <begin position="28"/>
        <end position="37"/>
    </location>
</feature>
<organism evidence="3 4">
    <name type="scientific">Streptomyces synnematoformans</name>
    <dbReference type="NCBI Taxonomy" id="415721"/>
    <lineage>
        <taxon>Bacteria</taxon>
        <taxon>Bacillati</taxon>
        <taxon>Actinomycetota</taxon>
        <taxon>Actinomycetes</taxon>
        <taxon>Kitasatosporales</taxon>
        <taxon>Streptomycetaceae</taxon>
        <taxon>Streptomyces</taxon>
    </lineage>
</organism>
<dbReference type="Pfam" id="PF07179">
    <property type="entry name" value="SseB"/>
    <property type="match status" value="1"/>
</dbReference>
<evidence type="ECO:0000259" key="2">
    <source>
        <dbReference type="Pfam" id="PF07179"/>
    </source>
</evidence>
<dbReference type="InterPro" id="IPR009839">
    <property type="entry name" value="SseB_N"/>
</dbReference>
<gene>
    <name evidence="3" type="ORF">GCM10009802_27230</name>
</gene>
<name>A0ABN2Y7M8_9ACTN</name>
<proteinExistence type="predicted"/>
<feature type="compositionally biased region" description="Pro residues" evidence="1">
    <location>
        <begin position="49"/>
        <end position="58"/>
    </location>
</feature>